<evidence type="ECO:0000313" key="2">
    <source>
        <dbReference type="Proteomes" id="UP000281431"/>
    </source>
</evidence>
<dbReference type="SUPFAM" id="SSF160387">
    <property type="entry name" value="NosL/MerB-like"/>
    <property type="match status" value="1"/>
</dbReference>
<sequence>MDPNPRGGNERTRRSLLVGAAAVGIGAIAGCLGDDDAPDPITIADDQACDNCTMGIGQHPGPVGQAHYEDADEVVGEDRPAQFCSSLCTYAFTFERANEGTDPQVTYITDYSSVDFEITTDDGEFEISNHLDGETFAPPSDLTLIADSEVLGAMGRSMVGFSDGDDADDFRAEYGGEEYAHEDVTMELVMSLMS</sequence>
<keyword evidence="2" id="KW-1185">Reference proteome</keyword>
<proteinExistence type="predicted"/>
<dbReference type="PROSITE" id="PS51257">
    <property type="entry name" value="PROKAR_LIPOPROTEIN"/>
    <property type="match status" value="1"/>
</dbReference>
<gene>
    <name evidence="1" type="ORF">EA472_04260</name>
</gene>
<dbReference type="Pfam" id="PF05573">
    <property type="entry name" value="NosL"/>
    <property type="match status" value="1"/>
</dbReference>
<dbReference type="InterPro" id="IPR008719">
    <property type="entry name" value="N2O_reductase_NosL"/>
</dbReference>
<dbReference type="Proteomes" id="UP000281431">
    <property type="component" value="Unassembled WGS sequence"/>
</dbReference>
<reference evidence="1 2" key="1">
    <citation type="submission" date="2018-10" db="EMBL/GenBank/DDBJ databases">
        <title>Natrarchaeobius chitinivorans gen. nov., sp. nov., and Natrarchaeobius haloalkaliphilus sp. nov., alkaliphilic, chitin-utilizing haloarchaea from hypersaline alkaline lakes.</title>
        <authorList>
            <person name="Sorokin D.Y."/>
            <person name="Elcheninov A.G."/>
            <person name="Kostrikina N.A."/>
            <person name="Bale N.J."/>
            <person name="Sinninghe Damste J.S."/>
            <person name="Khijniak T.V."/>
            <person name="Kublanov I.V."/>
            <person name="Toshchakov S.V."/>
        </authorList>
    </citation>
    <scope>NUCLEOTIDE SEQUENCE [LARGE SCALE GENOMIC DNA]</scope>
    <source>
        <strain evidence="1 2">AArcht7</strain>
    </source>
</reference>
<evidence type="ECO:0000313" key="1">
    <source>
        <dbReference type="EMBL" id="RQH02522.1"/>
    </source>
</evidence>
<dbReference type="Gene3D" id="3.30.70.2050">
    <property type="match status" value="1"/>
</dbReference>
<organism evidence="1 2">
    <name type="scientific">Natrarchaeobius chitinivorans</name>
    <dbReference type="NCBI Taxonomy" id="1679083"/>
    <lineage>
        <taxon>Archaea</taxon>
        <taxon>Methanobacteriati</taxon>
        <taxon>Methanobacteriota</taxon>
        <taxon>Stenosarchaea group</taxon>
        <taxon>Halobacteria</taxon>
        <taxon>Halobacteriales</taxon>
        <taxon>Natrialbaceae</taxon>
        <taxon>Natrarchaeobius</taxon>
    </lineage>
</organism>
<comment type="caution">
    <text evidence="1">The sequence shown here is derived from an EMBL/GenBank/DDBJ whole genome shotgun (WGS) entry which is preliminary data.</text>
</comment>
<protein>
    <submittedName>
        <fullName evidence="1">Nitrous oxide reductase accessory protein NosL</fullName>
    </submittedName>
</protein>
<dbReference type="EMBL" id="REFZ01000002">
    <property type="protein sequence ID" value="RQH02522.1"/>
    <property type="molecule type" value="Genomic_DNA"/>
</dbReference>
<accession>A0A3N6N102</accession>
<name>A0A3N6N102_NATCH</name>
<dbReference type="OrthoDB" id="162738at2157"/>
<dbReference type="AlphaFoldDB" id="A0A3N6N102"/>